<gene>
    <name evidence="2" type="ORF">WL73_06980</name>
</gene>
<dbReference type="Pfam" id="PF01844">
    <property type="entry name" value="HNH"/>
    <property type="match status" value="1"/>
</dbReference>
<evidence type="ECO:0000259" key="1">
    <source>
        <dbReference type="SMART" id="SM00507"/>
    </source>
</evidence>
<sequence>MSTRRANRTGRDADSRRTIPLNSAAWQRLRASVLADEPLCRKCSKQGRIVPATDVDHHDGNPGNNDRENLVPLCHSCHSRKTAADHGKRVRYGCDANGMPLDPHHPWNRPA</sequence>
<dbReference type="GO" id="GO:0004519">
    <property type="term" value="F:endonuclease activity"/>
    <property type="evidence" value="ECO:0007669"/>
    <property type="project" value="InterPro"/>
</dbReference>
<dbReference type="Gene3D" id="1.10.30.50">
    <property type="match status" value="1"/>
</dbReference>
<dbReference type="GO" id="GO:0008270">
    <property type="term" value="F:zinc ion binding"/>
    <property type="evidence" value="ECO:0007669"/>
    <property type="project" value="InterPro"/>
</dbReference>
<dbReference type="Proteomes" id="UP000062998">
    <property type="component" value="Unassembled WGS sequence"/>
</dbReference>
<reference evidence="2 3" key="1">
    <citation type="submission" date="2015-11" db="EMBL/GenBank/DDBJ databases">
        <title>Expanding the genomic diversity of Burkholderia species for the development of highly accurate diagnostics.</title>
        <authorList>
            <person name="Sahl J."/>
            <person name="Keim P."/>
            <person name="Wagner D."/>
        </authorList>
    </citation>
    <scope>NUCLEOTIDE SEQUENCE [LARGE SCALE GENOMIC DNA]</scope>
    <source>
        <strain evidence="2 3">MSMB2167WGS</strain>
    </source>
</reference>
<feature type="domain" description="HNH nuclease" evidence="1">
    <location>
        <begin position="28"/>
        <end position="79"/>
    </location>
</feature>
<protein>
    <recommendedName>
        <fullName evidence="1">HNH nuclease domain-containing protein</fullName>
    </recommendedName>
</protein>
<dbReference type="CDD" id="cd00085">
    <property type="entry name" value="HNHc"/>
    <property type="match status" value="1"/>
</dbReference>
<dbReference type="GO" id="GO:0003676">
    <property type="term" value="F:nucleic acid binding"/>
    <property type="evidence" value="ECO:0007669"/>
    <property type="project" value="InterPro"/>
</dbReference>
<dbReference type="AlphaFoldDB" id="A0A106QN05"/>
<proteinExistence type="predicted"/>
<dbReference type="InterPro" id="IPR003615">
    <property type="entry name" value="HNH_nuc"/>
</dbReference>
<dbReference type="SMART" id="SM00507">
    <property type="entry name" value="HNHc"/>
    <property type="match status" value="1"/>
</dbReference>
<comment type="caution">
    <text evidence="2">The sequence shown here is derived from an EMBL/GenBank/DDBJ whole genome shotgun (WGS) entry which is preliminary data.</text>
</comment>
<name>A0A106QN05_9BURK</name>
<dbReference type="InterPro" id="IPR002711">
    <property type="entry name" value="HNH"/>
</dbReference>
<accession>A0A106QN05</accession>
<organism evidence="2 3">
    <name type="scientific">Burkholderia ubonensis</name>
    <dbReference type="NCBI Taxonomy" id="101571"/>
    <lineage>
        <taxon>Bacteria</taxon>
        <taxon>Pseudomonadati</taxon>
        <taxon>Pseudomonadota</taxon>
        <taxon>Betaproteobacteria</taxon>
        <taxon>Burkholderiales</taxon>
        <taxon>Burkholderiaceae</taxon>
        <taxon>Burkholderia</taxon>
        <taxon>Burkholderia cepacia complex</taxon>
    </lineage>
</organism>
<dbReference type="EMBL" id="LPIX01000025">
    <property type="protein sequence ID" value="KWE08943.1"/>
    <property type="molecule type" value="Genomic_DNA"/>
</dbReference>
<evidence type="ECO:0000313" key="2">
    <source>
        <dbReference type="EMBL" id="KWE08943.1"/>
    </source>
</evidence>
<evidence type="ECO:0000313" key="3">
    <source>
        <dbReference type="Proteomes" id="UP000062998"/>
    </source>
</evidence>